<organism evidence="1 2">
    <name type="scientific">Acinetobacter baylyi (strain ATCC 33305 / BD413 / ADP1)</name>
    <dbReference type="NCBI Taxonomy" id="62977"/>
    <lineage>
        <taxon>Bacteria</taxon>
        <taxon>Pseudomonadati</taxon>
        <taxon>Pseudomonadota</taxon>
        <taxon>Gammaproteobacteria</taxon>
        <taxon>Moraxellales</taxon>
        <taxon>Moraxellaceae</taxon>
        <taxon>Acinetobacter</taxon>
    </lineage>
</organism>
<dbReference type="STRING" id="202950.GCA_001485005_02991"/>
<sequence length="250" mass="27690">MRVLTLNDKDLFMAHDVMKTLTFATGLSTALLFAGVSTHTLAMSPFQANYQFTYNGKNLGSATRSLTQQNGNNWTYNFSAKAGAIASASETSKFNWSNGKITSQQFTRTSKILVHNNTMNINFNPNSKMISTQKDDKSRSFAWQAGVLDELNAELQVREDLQGAGLKSTYPIADAKGIDTRRFVKQGTESVKTPYGTFNTIKVVIQHDKSEKSTIFWLAPKLDYLPVKVSHIDGKTSYGLLLTKYSGKSS</sequence>
<gene>
    <name evidence="1" type="ordered locus">ACIAD3163</name>
</gene>
<evidence type="ECO:0000313" key="2">
    <source>
        <dbReference type="Proteomes" id="UP000000430"/>
    </source>
</evidence>
<protein>
    <recommendedName>
        <fullName evidence="3">DUF3108 domain-containing protein</fullName>
    </recommendedName>
</protein>
<accession>Q6F7W3</accession>
<dbReference type="HOGENOM" id="CLU_063619_2_1_6"/>
<dbReference type="KEGG" id="aci:ACIAD3163"/>
<dbReference type="Pfam" id="PF11306">
    <property type="entry name" value="DUF3108"/>
    <property type="match status" value="1"/>
</dbReference>
<dbReference type="InterPro" id="IPR021457">
    <property type="entry name" value="DUF3108"/>
</dbReference>
<evidence type="ECO:0008006" key="3">
    <source>
        <dbReference type="Google" id="ProtNLM"/>
    </source>
</evidence>
<dbReference type="Gene3D" id="2.40.360.20">
    <property type="match status" value="1"/>
</dbReference>
<dbReference type="eggNOG" id="ENOG5032DHI">
    <property type="taxonomic scope" value="Bacteria"/>
</dbReference>
<dbReference type="Proteomes" id="UP000000430">
    <property type="component" value="Chromosome"/>
</dbReference>
<reference evidence="1 2" key="1">
    <citation type="journal article" date="2004" name="Nucleic Acids Res.">
        <title>Unique features revealed by the genome sequence of Acinetobacter sp. ADP1, a versatile and naturally transformation competent bacterium.</title>
        <authorList>
            <person name="Barbe V."/>
            <person name="Vallenet D."/>
            <person name="Fonknechten N."/>
            <person name="Kreimeyer A."/>
            <person name="Oztas S."/>
            <person name="Labarre L."/>
            <person name="Cruveiller S."/>
            <person name="Robert C."/>
            <person name="Duprat S."/>
            <person name="Wincker P."/>
            <person name="Ornston L.N."/>
            <person name="Weissenbach J."/>
            <person name="Marliere P."/>
            <person name="Cohen G.N."/>
            <person name="Medigue C."/>
        </authorList>
    </citation>
    <scope>NUCLEOTIDE SEQUENCE [LARGE SCALE GENOMIC DNA]</scope>
    <source>
        <strain evidence="2">ATCC 33305 / BD413 / ADP1</strain>
    </source>
</reference>
<name>Q6F7W3_ACIAD</name>
<proteinExistence type="predicted"/>
<dbReference type="EMBL" id="CR543861">
    <property type="protein sequence ID" value="CAG69852.1"/>
    <property type="molecule type" value="Genomic_DNA"/>
</dbReference>
<evidence type="ECO:0000313" key="1">
    <source>
        <dbReference type="EMBL" id="CAG69852.1"/>
    </source>
</evidence>
<dbReference type="AlphaFoldDB" id="Q6F7W3"/>